<name>A0ABP7MYA5_9MICO</name>
<keyword evidence="2" id="KW-0472">Membrane</keyword>
<dbReference type="Proteomes" id="UP001501591">
    <property type="component" value="Unassembled WGS sequence"/>
</dbReference>
<dbReference type="EMBL" id="BAABCP010000001">
    <property type="protein sequence ID" value="GAA3931254.1"/>
    <property type="molecule type" value="Genomic_DNA"/>
</dbReference>
<feature type="transmembrane region" description="Helical" evidence="2">
    <location>
        <begin position="82"/>
        <end position="102"/>
    </location>
</feature>
<evidence type="ECO:0000256" key="2">
    <source>
        <dbReference type="SAM" id="Phobius"/>
    </source>
</evidence>
<keyword evidence="4" id="KW-1185">Reference proteome</keyword>
<feature type="transmembrane region" description="Helical" evidence="2">
    <location>
        <begin position="261"/>
        <end position="283"/>
    </location>
</feature>
<feature type="transmembrane region" description="Helical" evidence="2">
    <location>
        <begin position="136"/>
        <end position="154"/>
    </location>
</feature>
<feature type="transmembrane region" description="Helical" evidence="2">
    <location>
        <begin position="109"/>
        <end position="130"/>
    </location>
</feature>
<proteinExistence type="predicted"/>
<feature type="transmembrane region" description="Helical" evidence="2">
    <location>
        <begin position="320"/>
        <end position="342"/>
    </location>
</feature>
<sequence>MLPAGLALLAGLDAGMLLLGLPAPVTTDRLPQVHGMLLTLGFVGTLISLERATAYARPAGFVTPALLGVGGILLLVSPVPLIVAKVVLAAGAASFVLLYIPLWRRQYDAALLTQLLAAGLAMCGAVVWIGQEQLTLIIPWLIGFLVLTIAAERVELARITMGPQAGIRLLLHAWAITAALAVGLFLPDAGAMLLGIALLSLTGWLVVHDVARRTIRASGVTRYMAACILAGYVWLAVAALVLLLGYPSEQPAYDAVIHSVFLGYTFSMIMAHATTILPAVLHIALPYRRAFWAPIALLQVALIVRVWVGDGLGIPAGWQIGGVLGVIALLLFVVTAVTSAILGPVKARPSASADPDAAQDGAPEQVRATASETGAGTQEALEGPAASEISETDGAR</sequence>
<evidence type="ECO:0000313" key="4">
    <source>
        <dbReference type="Proteomes" id="UP001501591"/>
    </source>
</evidence>
<protein>
    <recommendedName>
        <fullName evidence="5">NnrS family protein</fullName>
    </recommendedName>
</protein>
<reference evidence="4" key="1">
    <citation type="journal article" date="2019" name="Int. J. Syst. Evol. Microbiol.">
        <title>The Global Catalogue of Microorganisms (GCM) 10K type strain sequencing project: providing services to taxonomists for standard genome sequencing and annotation.</title>
        <authorList>
            <consortium name="The Broad Institute Genomics Platform"/>
            <consortium name="The Broad Institute Genome Sequencing Center for Infectious Disease"/>
            <person name="Wu L."/>
            <person name="Ma J."/>
        </authorList>
    </citation>
    <scope>NUCLEOTIDE SEQUENCE [LARGE SCALE GENOMIC DNA]</scope>
    <source>
        <strain evidence="4">JCM 17024</strain>
    </source>
</reference>
<feature type="region of interest" description="Disordered" evidence="1">
    <location>
        <begin position="347"/>
        <end position="396"/>
    </location>
</feature>
<feature type="transmembrane region" description="Helical" evidence="2">
    <location>
        <begin position="30"/>
        <end position="47"/>
    </location>
</feature>
<feature type="transmembrane region" description="Helical" evidence="2">
    <location>
        <begin position="192"/>
        <end position="211"/>
    </location>
</feature>
<evidence type="ECO:0008006" key="5">
    <source>
        <dbReference type="Google" id="ProtNLM"/>
    </source>
</evidence>
<feature type="transmembrane region" description="Helical" evidence="2">
    <location>
        <begin position="166"/>
        <end position="186"/>
    </location>
</feature>
<gene>
    <name evidence="3" type="ORF">GCM10022383_07220</name>
</gene>
<comment type="caution">
    <text evidence="3">The sequence shown here is derived from an EMBL/GenBank/DDBJ whole genome shotgun (WGS) entry which is preliminary data.</text>
</comment>
<feature type="transmembrane region" description="Helical" evidence="2">
    <location>
        <begin position="59"/>
        <end position="76"/>
    </location>
</feature>
<evidence type="ECO:0000256" key="1">
    <source>
        <dbReference type="SAM" id="MobiDB-lite"/>
    </source>
</evidence>
<feature type="compositionally biased region" description="Low complexity" evidence="1">
    <location>
        <begin position="347"/>
        <end position="363"/>
    </location>
</feature>
<accession>A0ABP7MYA5</accession>
<feature type="transmembrane region" description="Helical" evidence="2">
    <location>
        <begin position="290"/>
        <end position="308"/>
    </location>
</feature>
<organism evidence="3 4">
    <name type="scientific">Microbacterium soli</name>
    <dbReference type="NCBI Taxonomy" id="446075"/>
    <lineage>
        <taxon>Bacteria</taxon>
        <taxon>Bacillati</taxon>
        <taxon>Actinomycetota</taxon>
        <taxon>Actinomycetes</taxon>
        <taxon>Micrococcales</taxon>
        <taxon>Microbacteriaceae</taxon>
        <taxon>Microbacterium</taxon>
    </lineage>
</organism>
<evidence type="ECO:0000313" key="3">
    <source>
        <dbReference type="EMBL" id="GAA3931254.1"/>
    </source>
</evidence>
<feature type="transmembrane region" description="Helical" evidence="2">
    <location>
        <begin position="223"/>
        <end position="246"/>
    </location>
</feature>
<keyword evidence="2" id="KW-1133">Transmembrane helix</keyword>
<keyword evidence="2" id="KW-0812">Transmembrane</keyword>